<feature type="domain" description="DUF4232" evidence="2">
    <location>
        <begin position="156"/>
        <end position="291"/>
    </location>
</feature>
<protein>
    <submittedName>
        <fullName evidence="3">DUF4232 domain-containing protein</fullName>
    </submittedName>
</protein>
<evidence type="ECO:0000313" key="3">
    <source>
        <dbReference type="EMBL" id="XDQ78679.1"/>
    </source>
</evidence>
<feature type="chain" id="PRO_5044246814" evidence="1">
    <location>
        <begin position="40"/>
        <end position="296"/>
    </location>
</feature>
<name>A0AB39THM1_9ACTN</name>
<dbReference type="EMBL" id="CP163445">
    <property type="protein sequence ID" value="XDQ78679.1"/>
    <property type="molecule type" value="Genomic_DNA"/>
</dbReference>
<dbReference type="InterPro" id="IPR025326">
    <property type="entry name" value="DUF4232"/>
</dbReference>
<reference evidence="3" key="1">
    <citation type="submission" date="2024-07" db="EMBL/GenBank/DDBJ databases">
        <authorList>
            <person name="Yu S.T."/>
        </authorList>
    </citation>
    <scope>NUCLEOTIDE SEQUENCE</scope>
    <source>
        <strain evidence="3">Y1</strain>
    </source>
</reference>
<keyword evidence="1" id="KW-0732">Signal</keyword>
<proteinExistence type="predicted"/>
<gene>
    <name evidence="3" type="ORF">AB2U05_09465</name>
</gene>
<dbReference type="PROSITE" id="PS51257">
    <property type="entry name" value="PROKAR_LIPOPROTEIN"/>
    <property type="match status" value="1"/>
</dbReference>
<dbReference type="Pfam" id="PF14016">
    <property type="entry name" value="DUF4232"/>
    <property type="match status" value="1"/>
</dbReference>
<accession>A0AB39THM1</accession>
<feature type="signal peptide" evidence="1">
    <location>
        <begin position="1"/>
        <end position="39"/>
    </location>
</feature>
<dbReference type="RefSeq" id="WP_369183004.1">
    <property type="nucleotide sequence ID" value="NZ_CP163445.1"/>
</dbReference>
<sequence length="296" mass="30115">MRQFAEPSRPLAPAASATAVATAVAAAAALLAGCGSTGASTPGTRNRAECAAKPSELTQGGVRVTVDPVCGDYQVTNQGGEPADVTVTFNRPALIGGGLEPVPRTETALAPGATARGRIDPADPRASPRPGTAHQVKIVRVRSVPTTEAPQPGGPCPPSGVRLYADEGDAAMGLRVLGLNLRNCGTSPVSLDGYPTLQLLDHERRPIDGVRLLSGGAEIATGTGADAPPQKLTLRPGEGAHSTLVWRNTTEAGAAVNAPYVRVRATPNAAPVTVTPELDLGTTGRLGIGAWVKDQT</sequence>
<evidence type="ECO:0000259" key="2">
    <source>
        <dbReference type="Pfam" id="PF14016"/>
    </source>
</evidence>
<evidence type="ECO:0000256" key="1">
    <source>
        <dbReference type="SAM" id="SignalP"/>
    </source>
</evidence>
<dbReference type="AlphaFoldDB" id="A0AB39THM1"/>
<organism evidence="3">
    <name type="scientific">Streptomyces sp. Y1</name>
    <dbReference type="NCBI Taxonomy" id="3238634"/>
    <lineage>
        <taxon>Bacteria</taxon>
        <taxon>Bacillati</taxon>
        <taxon>Actinomycetota</taxon>
        <taxon>Actinomycetes</taxon>
        <taxon>Kitasatosporales</taxon>
        <taxon>Streptomycetaceae</taxon>
        <taxon>Streptomyces</taxon>
    </lineage>
</organism>